<keyword evidence="18 22" id="KW-0234">DNA repair</keyword>
<feature type="region of interest" description="Disordered" evidence="23">
    <location>
        <begin position="315"/>
        <end position="412"/>
    </location>
</feature>
<keyword evidence="10 22" id="KW-0227">DNA damage</keyword>
<feature type="region of interest" description="Disordered" evidence="23">
    <location>
        <begin position="1"/>
        <end position="119"/>
    </location>
</feature>
<reference evidence="29" key="1">
    <citation type="submission" date="2022-07" db="EMBL/GenBank/DDBJ databases">
        <title>Fungi with potential for degradation of polypropylene.</title>
        <authorList>
            <person name="Gostincar C."/>
        </authorList>
    </citation>
    <scope>NUCLEOTIDE SEQUENCE</scope>
    <source>
        <strain evidence="29">EXF-13308</strain>
    </source>
</reference>
<feature type="domain" description="DNA2/NAM7 helicase helicase" evidence="26">
    <location>
        <begin position="1110"/>
        <end position="1198"/>
    </location>
</feature>
<dbReference type="PANTHER" id="PTHR10887">
    <property type="entry name" value="DNA2/NAM7 HELICASE FAMILY"/>
    <property type="match status" value="1"/>
</dbReference>
<dbReference type="FunFam" id="3.40.50.300:FF:000789">
    <property type="entry name" value="DNA replication ATP-dependent helicase/nuclease DNA2"/>
    <property type="match status" value="1"/>
</dbReference>
<dbReference type="InterPro" id="IPR011604">
    <property type="entry name" value="PDDEXK-like_dom_sf"/>
</dbReference>
<feature type="compositionally biased region" description="Polar residues" evidence="23">
    <location>
        <begin position="236"/>
        <end position="253"/>
    </location>
</feature>
<feature type="region of interest" description="Disordered" evidence="23">
    <location>
        <begin position="156"/>
        <end position="187"/>
    </location>
</feature>
<dbReference type="GO" id="GO:0017116">
    <property type="term" value="F:single-stranded DNA helicase activity"/>
    <property type="evidence" value="ECO:0007669"/>
    <property type="project" value="UniProtKB-UniRule"/>
</dbReference>
<evidence type="ECO:0000259" key="27">
    <source>
        <dbReference type="Pfam" id="PF13087"/>
    </source>
</evidence>
<keyword evidence="4 22" id="KW-0004">4Fe-4S</keyword>
<dbReference type="EMBL" id="JANBVO010000006">
    <property type="protein sequence ID" value="KAJ9151172.1"/>
    <property type="molecule type" value="Genomic_DNA"/>
</dbReference>
<evidence type="ECO:0000256" key="1">
    <source>
        <dbReference type="ARBA" id="ARBA00001966"/>
    </source>
</evidence>
<dbReference type="InterPro" id="IPR022765">
    <property type="entry name" value="Dna2/Cas4_DUF83"/>
</dbReference>
<feature type="domain" description="DNA2/NAM7 helicase-like C-terminal" evidence="27">
    <location>
        <begin position="1286"/>
        <end position="1513"/>
    </location>
</feature>
<feature type="domain" description="DNA2 rift barrel" evidence="28">
    <location>
        <begin position="917"/>
        <end position="1008"/>
    </location>
</feature>
<feature type="compositionally biased region" description="Polar residues" evidence="23">
    <location>
        <begin position="41"/>
        <end position="52"/>
    </location>
</feature>
<evidence type="ECO:0000256" key="10">
    <source>
        <dbReference type="ARBA" id="ARBA00022763"/>
    </source>
</evidence>
<dbReference type="GO" id="GO:0033567">
    <property type="term" value="P:DNA replication, Okazaki fragment processing"/>
    <property type="evidence" value="ECO:0007669"/>
    <property type="project" value="UniProtKB-UniRule"/>
</dbReference>
<dbReference type="EC" id="3.6.4.12" evidence="22"/>
<feature type="domain" description="DNA2/NAM7 helicase helicase" evidence="26">
    <location>
        <begin position="1210"/>
        <end position="1278"/>
    </location>
</feature>
<feature type="region of interest" description="Disordered" evidence="23">
    <location>
        <begin position="1565"/>
        <end position="1597"/>
    </location>
</feature>
<feature type="compositionally biased region" description="Basic and acidic residues" evidence="23">
    <location>
        <begin position="1"/>
        <end position="12"/>
    </location>
</feature>
<evidence type="ECO:0000256" key="6">
    <source>
        <dbReference type="ARBA" id="ARBA00022722"/>
    </source>
</evidence>
<dbReference type="Pfam" id="PF13086">
    <property type="entry name" value="AAA_11"/>
    <property type="match status" value="2"/>
</dbReference>
<dbReference type="EC" id="3.1.-.-" evidence="22"/>
<evidence type="ECO:0000256" key="5">
    <source>
        <dbReference type="ARBA" id="ARBA00022705"/>
    </source>
</evidence>
<keyword evidence="14 22" id="KW-0408">Iron</keyword>
<comment type="catalytic activity">
    <reaction evidence="21 22">
        <text>ATP + H2O = ADP + phosphate + H(+)</text>
        <dbReference type="Rhea" id="RHEA:13065"/>
        <dbReference type="ChEBI" id="CHEBI:15377"/>
        <dbReference type="ChEBI" id="CHEBI:15378"/>
        <dbReference type="ChEBI" id="CHEBI:30616"/>
        <dbReference type="ChEBI" id="CHEBI:43474"/>
        <dbReference type="ChEBI" id="CHEBI:456216"/>
        <dbReference type="EC" id="3.6.4.12"/>
    </reaction>
</comment>
<evidence type="ECO:0000256" key="8">
    <source>
        <dbReference type="ARBA" id="ARBA00022741"/>
    </source>
</evidence>
<keyword evidence="16 22" id="KW-0238">DNA-binding</keyword>
<evidence type="ECO:0000256" key="9">
    <source>
        <dbReference type="ARBA" id="ARBA00022759"/>
    </source>
</evidence>
<feature type="compositionally biased region" description="Polar residues" evidence="23">
    <location>
        <begin position="440"/>
        <end position="452"/>
    </location>
</feature>
<evidence type="ECO:0000259" key="24">
    <source>
        <dbReference type="Pfam" id="PF01930"/>
    </source>
</evidence>
<feature type="compositionally biased region" description="Acidic residues" evidence="23">
    <location>
        <begin position="466"/>
        <end position="480"/>
    </location>
</feature>
<dbReference type="GO" id="GO:0051539">
    <property type="term" value="F:4 iron, 4 sulfur cluster binding"/>
    <property type="evidence" value="ECO:0007669"/>
    <property type="project" value="UniProtKB-UniRule"/>
</dbReference>
<dbReference type="FunFam" id="3.90.320.10:FF:000001">
    <property type="entry name" value="DNA replication helicase Dna2"/>
    <property type="match status" value="1"/>
</dbReference>
<accession>A0AA38VTT9</accession>
<dbReference type="GO" id="GO:0071932">
    <property type="term" value="P:replication fork reversal"/>
    <property type="evidence" value="ECO:0007669"/>
    <property type="project" value="TreeGrafter"/>
</dbReference>
<dbReference type="SUPFAM" id="SSF52540">
    <property type="entry name" value="P-loop containing nucleoside triphosphate hydrolases"/>
    <property type="match status" value="1"/>
</dbReference>
<keyword evidence="19 22" id="KW-0539">Nucleus</keyword>
<dbReference type="GO" id="GO:0006281">
    <property type="term" value="P:DNA repair"/>
    <property type="evidence" value="ECO:0007669"/>
    <property type="project" value="UniProtKB-KW"/>
</dbReference>
<feature type="compositionally biased region" description="Low complexity" evidence="23">
    <location>
        <begin position="172"/>
        <end position="184"/>
    </location>
</feature>
<dbReference type="PANTHER" id="PTHR10887:SF433">
    <property type="entry name" value="DNA REPLICATION ATP-DEPENDENT HELICASE_NUCLEASE DNA2"/>
    <property type="match status" value="1"/>
</dbReference>
<keyword evidence="20 22" id="KW-0511">Multifunctional enzyme</keyword>
<evidence type="ECO:0000256" key="7">
    <source>
        <dbReference type="ARBA" id="ARBA00022723"/>
    </source>
</evidence>
<keyword evidence="30" id="KW-1185">Reference proteome</keyword>
<name>A0AA38VTT9_9PEZI</name>
<evidence type="ECO:0000313" key="30">
    <source>
        <dbReference type="Proteomes" id="UP001174694"/>
    </source>
</evidence>
<evidence type="ECO:0000256" key="14">
    <source>
        <dbReference type="ARBA" id="ARBA00023004"/>
    </source>
</evidence>
<dbReference type="CDD" id="cd18808">
    <property type="entry name" value="SF1_C_Upf1"/>
    <property type="match status" value="1"/>
</dbReference>
<dbReference type="GO" id="GO:0005739">
    <property type="term" value="C:mitochondrion"/>
    <property type="evidence" value="ECO:0007669"/>
    <property type="project" value="UniProtKB-SubCell"/>
</dbReference>
<protein>
    <recommendedName>
        <fullName evidence="22">DNA replication ATP-dependent helicase/nuclease</fullName>
        <ecNumber evidence="22">3.1.-.-</ecNumber>
        <ecNumber evidence="22">3.6.4.12</ecNumber>
    </recommendedName>
</protein>
<evidence type="ECO:0000256" key="16">
    <source>
        <dbReference type="ARBA" id="ARBA00023125"/>
    </source>
</evidence>
<feature type="domain" description="DUF83" evidence="24">
    <location>
        <begin position="757"/>
        <end position="856"/>
    </location>
</feature>
<dbReference type="InterPro" id="IPR041679">
    <property type="entry name" value="DNA2/NAM7-like_C"/>
</dbReference>
<keyword evidence="17" id="KW-0496">Mitochondrion</keyword>
<dbReference type="InterPro" id="IPR027417">
    <property type="entry name" value="P-loop_NTPase"/>
</dbReference>
<evidence type="ECO:0000256" key="21">
    <source>
        <dbReference type="ARBA" id="ARBA00047995"/>
    </source>
</evidence>
<dbReference type="Gene3D" id="3.90.320.10">
    <property type="match status" value="1"/>
</dbReference>
<comment type="cofactor">
    <cofactor evidence="1">
        <name>[4Fe-4S] cluster</name>
        <dbReference type="ChEBI" id="CHEBI:49883"/>
    </cofactor>
</comment>
<keyword evidence="11 22" id="KW-0378">Hydrolase</keyword>
<feature type="region of interest" description="Disordered" evidence="23">
    <location>
        <begin position="440"/>
        <end position="480"/>
    </location>
</feature>
<keyword evidence="22" id="KW-0158">Chromosome</keyword>
<dbReference type="GO" id="GO:0017108">
    <property type="term" value="F:5'-flap endonuclease activity"/>
    <property type="evidence" value="ECO:0007669"/>
    <property type="project" value="UniProtKB-UniRule"/>
</dbReference>
<dbReference type="GO" id="GO:0003677">
    <property type="term" value="F:DNA binding"/>
    <property type="evidence" value="ECO:0007669"/>
    <property type="project" value="UniProtKB-UniRule"/>
</dbReference>
<keyword evidence="15 22" id="KW-0411">Iron-sulfur</keyword>
<feature type="compositionally biased region" description="Polar residues" evidence="23">
    <location>
        <begin position="95"/>
        <end position="104"/>
    </location>
</feature>
<sequence length="1624" mass="179958">MPLHKSFSEQRTFKQQRQWQRSKSHPTTAQQVPQRPPAPISATTKNKLQKFQFQKPKAEEAAAKAGLPDPAEIVNEEATKRVTIVIDDESDKENGNSIQNNSRSPAPVPECSTATTPAPRLAWKDLIGMPDNQKEEDEVSPSERLLWHNERDAIASTISPMLPRRGKKRARSSSPTSSPAYSKPNTPAVNVEKLRQALMSPHADPALDLWDRFSVGAAEDSAPLGSSNPLLARLMGSSSPRPSKNTPAVQGESNLRRAISCGANWPKRRRADRSEADSPTAAPRGNTTVGSYKSSMVTALLETVTGEINKADEADTPYSLVRSPSPQKRRSPRKQSGSHSDHSIEDTAAGDNEADGDTLLGDIGSSDYGDDDFDDDTLMELDSNLKPVPLEETSPASQPVAVHDTSKREPHNTVVEDEFGDLDDDDIFAAAEDLIAEIDSNPTSQHLQQPLLTKSGPGFGVGPDPGTEDGEDPYSDDFGGDFDFEAAELAATQSVTQPGPLSSHSSQKPKVIQRYLVTNALSSSFVDDRGIEHPEKILVVQADRTKSIKTIHLRGDWVETPANTKSYVHVIGDFESGGHCIVDNNKNILILHPDQLISATVVADSFSCTRRAVLQDRVKATSDPSAPLVYGTLLHEIFQEALMANKWDLTFLGAAIDKAMQRHIEDLYTIKISFNEAREHLLSKMKELRYWADMFVSGFPKPDAIVQGRNGDKASMCVSKLLDVEEHVWSPMYGLKGNIDATVQVTLREGADVRTLTVPFEVKTGKNVNSNHQAQTVLYNLLLSDRYDIDITYGVLYYMETSQTLRIPAIRHELRHMIMQRNQLACYVRERSVQLPPMKRSKNACGRCYAQASCFIYHKLADDGDGETSGMNDKFDAVVKHLTPTHKEFFLKWEDLLTKEERESQKLRRELWTMVSTEREKVGRCFANVIIEEGSASEDKDTPKINRFHYTFVKENPASGFSFLDSQLTVGEPIVISDEQGHFALALGYVTAVRKQRISVAVDRRLHNARIRQPGFDEVDNQVFASIMEVVPEGVLPEQSQGTIKTPPIRYRLDKDEFSNGMAVVRNNLVQIMTNSAFGSRETRQLVVDLVPPRFKAVSTQYTIADRDSLNVDQKKAIEKVMSAKDYALVLGMPGTGKTTTIAHIIRALIYQKKSVLLTSYTHTAVDNILLKLKKDNIPILRLGAPAKVHPEVQDFAILAGQRKESFEEIRHAWHDTPVVATTCLGISHPVFNERTFDYCIVDEASQITLPICLGPIRMARTFVLVGDHNQLPPLVQNEEARVGGLDVSLFKLLSDTHPESVVNLEHQYRMSEDIMTLSNTLIYDGHLKCGTEELRHRKLNVPNMEALKRHHFGASNFLTASLSTQNSFCTGSACWLRDLVDPDTRVAFVNTDAIPSSREEAKGNRIVNPCEARIVTQLVEALLTAGVPADEIGVMTHYRSQLALLKHGLRGHGGAVEMHTADRFQGRDKEVVVLSLVRSNEACNIGDLLKDWRRINVAFTRAKTKLLVVGSCSTLKGSGAEEMLARFIGLMEERCWVYDLPADALESHFFDDAATQISASTAVSQAPKRVAGSPPKVVASQKRLGGKENRTSGPKRARIGERAILKGKPVLRDILNDMMDGIY</sequence>
<evidence type="ECO:0000256" key="2">
    <source>
        <dbReference type="ARBA" id="ARBA00004173"/>
    </source>
</evidence>
<evidence type="ECO:0000256" key="19">
    <source>
        <dbReference type="ARBA" id="ARBA00023242"/>
    </source>
</evidence>
<dbReference type="Pfam" id="PF08696">
    <property type="entry name" value="Dna2"/>
    <property type="match status" value="1"/>
</dbReference>
<comment type="function">
    <text evidence="22">Key enzyme involved in DNA replication and DNA repair. Involved in Okazaki fragments processing by cleaving long flaps that escape FEN1: flaps that are longer than 27 nucleotides are coated by replication protein A complex (RPA), leading to recruit DNA2 which cleaves the flap until it is too short to bind RPA and becomes a substrate for FEN1. Also involved in 5'-end resection of DNA during double-strand break (DSB) repair by mediating the cleavage of 5'-ssDNA.</text>
</comment>
<dbReference type="GO" id="GO:0005524">
    <property type="term" value="F:ATP binding"/>
    <property type="evidence" value="ECO:0007669"/>
    <property type="project" value="UniProtKB-UniRule"/>
</dbReference>
<evidence type="ECO:0000256" key="20">
    <source>
        <dbReference type="ARBA" id="ARBA00023268"/>
    </source>
</evidence>
<feature type="region of interest" description="Disordered" evidence="23">
    <location>
        <begin position="219"/>
        <end position="290"/>
    </location>
</feature>
<proteinExistence type="inferred from homology"/>
<dbReference type="Pfam" id="PF21123">
    <property type="entry name" value="Dna2_Rift"/>
    <property type="match status" value="1"/>
</dbReference>
<dbReference type="Proteomes" id="UP001174694">
    <property type="component" value="Unassembled WGS sequence"/>
</dbReference>
<evidence type="ECO:0000256" key="23">
    <source>
        <dbReference type="SAM" id="MobiDB-lite"/>
    </source>
</evidence>
<keyword evidence="12 22" id="KW-0347">Helicase</keyword>
<evidence type="ECO:0000256" key="11">
    <source>
        <dbReference type="ARBA" id="ARBA00022801"/>
    </source>
</evidence>
<dbReference type="InterPro" id="IPR047187">
    <property type="entry name" value="SF1_C_Upf1"/>
</dbReference>
<dbReference type="GO" id="GO:0046872">
    <property type="term" value="F:metal ion binding"/>
    <property type="evidence" value="ECO:0007669"/>
    <property type="project" value="UniProtKB-UniRule"/>
</dbReference>
<dbReference type="GO" id="GO:0005634">
    <property type="term" value="C:nucleus"/>
    <property type="evidence" value="ECO:0007669"/>
    <property type="project" value="UniProtKB-SubCell"/>
</dbReference>
<feature type="compositionally biased region" description="Polar residues" evidence="23">
    <location>
        <begin position="13"/>
        <end position="33"/>
    </location>
</feature>
<evidence type="ECO:0000256" key="17">
    <source>
        <dbReference type="ARBA" id="ARBA00023128"/>
    </source>
</evidence>
<dbReference type="FunFam" id="3.40.50.300:FF:001170">
    <property type="entry name" value="DNA replication helicase Dna2"/>
    <property type="match status" value="1"/>
</dbReference>
<dbReference type="InterPro" id="IPR048459">
    <property type="entry name" value="DNA2_Rift"/>
</dbReference>
<dbReference type="InterPro" id="IPR026851">
    <property type="entry name" value="Dna2/JHS1_DEXXQ-box"/>
</dbReference>
<dbReference type="GO" id="GO:0005694">
    <property type="term" value="C:chromosome"/>
    <property type="evidence" value="ECO:0007669"/>
    <property type="project" value="UniProtKB-SubCell"/>
</dbReference>
<evidence type="ECO:0000256" key="4">
    <source>
        <dbReference type="ARBA" id="ARBA00022485"/>
    </source>
</evidence>
<evidence type="ECO:0000259" key="26">
    <source>
        <dbReference type="Pfam" id="PF13086"/>
    </source>
</evidence>
<evidence type="ECO:0000256" key="18">
    <source>
        <dbReference type="ARBA" id="ARBA00023204"/>
    </source>
</evidence>
<comment type="caution">
    <text evidence="29">The sequence shown here is derived from an EMBL/GenBank/DDBJ whole genome shotgun (WGS) entry which is preliminary data.</text>
</comment>
<comment type="subcellular location">
    <subcellularLocation>
        <location evidence="2">Mitochondrion</location>
    </subcellularLocation>
    <subcellularLocation>
        <location evidence="22">Nucleus</location>
    </subcellularLocation>
    <subcellularLocation>
        <location evidence="22">Chromosome</location>
    </subcellularLocation>
</comment>
<keyword evidence="9" id="KW-0255">Endonuclease</keyword>
<keyword evidence="5 22" id="KW-0235">DNA replication</keyword>
<dbReference type="InterPro" id="IPR014808">
    <property type="entry name" value="DNA_replication_fac_Dna2_N"/>
</dbReference>
<evidence type="ECO:0000256" key="3">
    <source>
        <dbReference type="ARBA" id="ARBA00007913"/>
    </source>
</evidence>
<organism evidence="29 30">
    <name type="scientific">Pleurostoma richardsiae</name>
    <dbReference type="NCBI Taxonomy" id="41990"/>
    <lineage>
        <taxon>Eukaryota</taxon>
        <taxon>Fungi</taxon>
        <taxon>Dikarya</taxon>
        <taxon>Ascomycota</taxon>
        <taxon>Pezizomycotina</taxon>
        <taxon>Sordariomycetes</taxon>
        <taxon>Sordariomycetidae</taxon>
        <taxon>Calosphaeriales</taxon>
        <taxon>Pleurostomataceae</taxon>
        <taxon>Pleurostoma</taxon>
    </lineage>
</organism>
<feature type="domain" description="DNA replication factor Dna2 N-terminal" evidence="25">
    <location>
        <begin position="543"/>
        <end position="745"/>
    </location>
</feature>
<comment type="similarity">
    <text evidence="3 22">Belongs to the DNA2/NAM7 helicase family.</text>
</comment>
<evidence type="ECO:0000313" key="29">
    <source>
        <dbReference type="EMBL" id="KAJ9151172.1"/>
    </source>
</evidence>
<dbReference type="CDD" id="cd18041">
    <property type="entry name" value="DEXXQc_DNA2"/>
    <property type="match status" value="1"/>
</dbReference>
<dbReference type="InterPro" id="IPR041677">
    <property type="entry name" value="DNA2/NAM7_AAA_11"/>
</dbReference>
<keyword evidence="7 22" id="KW-0479">Metal-binding</keyword>
<keyword evidence="8 22" id="KW-0547">Nucleotide-binding</keyword>
<dbReference type="InterPro" id="IPR045055">
    <property type="entry name" value="DNA2/NAM7-like"/>
</dbReference>
<dbReference type="Pfam" id="PF13087">
    <property type="entry name" value="AAA_12"/>
    <property type="match status" value="1"/>
</dbReference>
<feature type="compositionally biased region" description="Acidic residues" evidence="23">
    <location>
        <begin position="368"/>
        <end position="379"/>
    </location>
</feature>
<evidence type="ECO:0000256" key="13">
    <source>
        <dbReference type="ARBA" id="ARBA00022840"/>
    </source>
</evidence>
<evidence type="ECO:0000256" key="12">
    <source>
        <dbReference type="ARBA" id="ARBA00022806"/>
    </source>
</evidence>
<dbReference type="Gene3D" id="3.40.50.300">
    <property type="entry name" value="P-loop containing nucleotide triphosphate hydrolases"/>
    <property type="match status" value="2"/>
</dbReference>
<keyword evidence="6 22" id="KW-0540">Nuclease</keyword>
<evidence type="ECO:0000259" key="25">
    <source>
        <dbReference type="Pfam" id="PF08696"/>
    </source>
</evidence>
<evidence type="ECO:0000256" key="15">
    <source>
        <dbReference type="ARBA" id="ARBA00023014"/>
    </source>
</evidence>
<dbReference type="CDD" id="cd22318">
    <property type="entry name" value="DNA2_N-like"/>
    <property type="match status" value="1"/>
</dbReference>
<evidence type="ECO:0000256" key="22">
    <source>
        <dbReference type="RuleBase" id="RU367041"/>
    </source>
</evidence>
<keyword evidence="13 22" id="KW-0067">ATP-binding</keyword>
<gene>
    <name evidence="29" type="ORF">NKR23_g3071</name>
</gene>
<evidence type="ECO:0000259" key="28">
    <source>
        <dbReference type="Pfam" id="PF21123"/>
    </source>
</evidence>
<dbReference type="Pfam" id="PF01930">
    <property type="entry name" value="Cas_Cas4"/>
    <property type="match status" value="1"/>
</dbReference>